<dbReference type="Proteomes" id="UP001054252">
    <property type="component" value="Unassembled WGS sequence"/>
</dbReference>
<dbReference type="Gene3D" id="2.60.120.330">
    <property type="entry name" value="B-lactam Antibiotic, Isopenicillin N Synthase, Chain"/>
    <property type="match status" value="1"/>
</dbReference>
<evidence type="ECO:0000256" key="4">
    <source>
        <dbReference type="ARBA" id="ARBA00023004"/>
    </source>
</evidence>
<dbReference type="GO" id="GO:0046872">
    <property type="term" value="F:metal ion binding"/>
    <property type="evidence" value="ECO:0007669"/>
    <property type="project" value="UniProtKB-KW"/>
</dbReference>
<comment type="similarity">
    <text evidence="1 5">Belongs to the iron/ascorbate-dependent oxidoreductase family.</text>
</comment>
<dbReference type="InterPro" id="IPR005123">
    <property type="entry name" value="Oxoglu/Fe-dep_dioxygenase_dom"/>
</dbReference>
<evidence type="ECO:0000256" key="5">
    <source>
        <dbReference type="RuleBase" id="RU003682"/>
    </source>
</evidence>
<feature type="domain" description="Fe2OG dioxygenase" evidence="6">
    <location>
        <begin position="201"/>
        <end position="301"/>
    </location>
</feature>
<sequence length="353" mass="39797">MESNGFESKSGSVLSVKELAKQPMSAIPHRYLHLNQEPPLSGAVACHQLPVIDVNKLFSTRSADSELQNLHTACKEWGFFQLVNHGVSSSVMKKLKHEIEEFFNLPLEEKMKFKVRSGEFEGFGMVDRLDDKLDWGDRLFFTINPIHKRKPHLFPALPSSLRNATESYYSEIHNLGMRILGLMAKALRMDANEMSQVFEDGQQLVRINYYPPCPQPELVVGLRPHSDGGGLTILNQVNGVDGLQIKKDGVWIPVNFLPDALVVNVGDILEIMSNGVYKSVEHRATINSREERISFALFINSKLEAEVGPARSLINSENPPLFRTVGMEDYLKSFFSRKLDGKTNVECMKITHN</sequence>
<dbReference type="InterPro" id="IPR027443">
    <property type="entry name" value="IPNS-like_sf"/>
</dbReference>
<accession>A0AAV5I430</accession>
<keyword evidence="3 5" id="KW-0560">Oxidoreductase</keyword>
<evidence type="ECO:0000256" key="3">
    <source>
        <dbReference type="ARBA" id="ARBA00023002"/>
    </source>
</evidence>
<organism evidence="7 8">
    <name type="scientific">Rubroshorea leprosula</name>
    <dbReference type="NCBI Taxonomy" id="152421"/>
    <lineage>
        <taxon>Eukaryota</taxon>
        <taxon>Viridiplantae</taxon>
        <taxon>Streptophyta</taxon>
        <taxon>Embryophyta</taxon>
        <taxon>Tracheophyta</taxon>
        <taxon>Spermatophyta</taxon>
        <taxon>Magnoliopsida</taxon>
        <taxon>eudicotyledons</taxon>
        <taxon>Gunneridae</taxon>
        <taxon>Pentapetalae</taxon>
        <taxon>rosids</taxon>
        <taxon>malvids</taxon>
        <taxon>Malvales</taxon>
        <taxon>Dipterocarpaceae</taxon>
        <taxon>Rubroshorea</taxon>
    </lineage>
</organism>
<evidence type="ECO:0000256" key="1">
    <source>
        <dbReference type="ARBA" id="ARBA00008056"/>
    </source>
</evidence>
<dbReference type="InterPro" id="IPR026992">
    <property type="entry name" value="DIOX_N"/>
</dbReference>
<comment type="caution">
    <text evidence="7">The sequence shown here is derived from an EMBL/GenBank/DDBJ whole genome shotgun (WGS) entry which is preliminary data.</text>
</comment>
<dbReference type="PROSITE" id="PS51471">
    <property type="entry name" value="FE2OG_OXY"/>
    <property type="match status" value="1"/>
</dbReference>
<keyword evidence="2 5" id="KW-0479">Metal-binding</keyword>
<protein>
    <recommendedName>
        <fullName evidence="6">Fe2OG dioxygenase domain-containing protein</fullName>
    </recommendedName>
</protein>
<evidence type="ECO:0000256" key="2">
    <source>
        <dbReference type="ARBA" id="ARBA00022723"/>
    </source>
</evidence>
<dbReference type="SUPFAM" id="SSF51197">
    <property type="entry name" value="Clavaminate synthase-like"/>
    <property type="match status" value="1"/>
</dbReference>
<keyword evidence="4 5" id="KW-0408">Iron</keyword>
<evidence type="ECO:0000259" key="6">
    <source>
        <dbReference type="PROSITE" id="PS51471"/>
    </source>
</evidence>
<dbReference type="AlphaFoldDB" id="A0AAV5I430"/>
<gene>
    <name evidence="7" type="ORF">SLEP1_g6181</name>
</gene>
<dbReference type="Pfam" id="PF03171">
    <property type="entry name" value="2OG-FeII_Oxy"/>
    <property type="match status" value="1"/>
</dbReference>
<dbReference type="Pfam" id="PF14226">
    <property type="entry name" value="DIOX_N"/>
    <property type="match status" value="1"/>
</dbReference>
<reference evidence="7 8" key="1">
    <citation type="journal article" date="2021" name="Commun. Biol.">
        <title>The genome of Shorea leprosula (Dipterocarpaceae) highlights the ecological relevance of drought in aseasonal tropical rainforests.</title>
        <authorList>
            <person name="Ng K.K.S."/>
            <person name="Kobayashi M.J."/>
            <person name="Fawcett J.A."/>
            <person name="Hatakeyama M."/>
            <person name="Paape T."/>
            <person name="Ng C.H."/>
            <person name="Ang C.C."/>
            <person name="Tnah L.H."/>
            <person name="Lee C.T."/>
            <person name="Nishiyama T."/>
            <person name="Sese J."/>
            <person name="O'Brien M.J."/>
            <person name="Copetti D."/>
            <person name="Mohd Noor M.I."/>
            <person name="Ong R.C."/>
            <person name="Putra M."/>
            <person name="Sireger I.Z."/>
            <person name="Indrioko S."/>
            <person name="Kosugi Y."/>
            <person name="Izuno A."/>
            <person name="Isagi Y."/>
            <person name="Lee S.L."/>
            <person name="Shimizu K.K."/>
        </authorList>
    </citation>
    <scope>NUCLEOTIDE SEQUENCE [LARGE SCALE GENOMIC DNA]</scope>
    <source>
        <strain evidence="7">214</strain>
    </source>
</reference>
<proteinExistence type="inferred from homology"/>
<dbReference type="FunFam" id="2.60.120.330:FF:000001">
    <property type="entry name" value="Protein SRG1"/>
    <property type="match status" value="1"/>
</dbReference>
<dbReference type="EMBL" id="BPVZ01000006">
    <property type="protein sequence ID" value="GKU92459.1"/>
    <property type="molecule type" value="Genomic_DNA"/>
</dbReference>
<evidence type="ECO:0000313" key="7">
    <source>
        <dbReference type="EMBL" id="GKU92459.1"/>
    </source>
</evidence>
<dbReference type="GO" id="GO:0016491">
    <property type="term" value="F:oxidoreductase activity"/>
    <property type="evidence" value="ECO:0007669"/>
    <property type="project" value="UniProtKB-KW"/>
</dbReference>
<dbReference type="InterPro" id="IPR044861">
    <property type="entry name" value="IPNS-like_FE2OG_OXY"/>
</dbReference>
<keyword evidence="8" id="KW-1185">Reference proteome</keyword>
<name>A0AAV5I430_9ROSI</name>
<dbReference type="InterPro" id="IPR050295">
    <property type="entry name" value="Plant_2OG-oxidoreductases"/>
</dbReference>
<dbReference type="PANTHER" id="PTHR47991">
    <property type="entry name" value="OXOGLUTARATE/IRON-DEPENDENT DIOXYGENASE"/>
    <property type="match status" value="1"/>
</dbReference>
<evidence type="ECO:0000313" key="8">
    <source>
        <dbReference type="Proteomes" id="UP001054252"/>
    </source>
</evidence>